<reference evidence="2 3" key="1">
    <citation type="submission" date="2020-07" db="EMBL/GenBank/DDBJ databases">
        <title>Draft genome and description of Corynebacterium haemomassiliense strain Marseile-Q3615 sp. nov.</title>
        <authorList>
            <person name="Boxberger M."/>
            <person name="La Scola B."/>
        </authorList>
    </citation>
    <scope>NUCLEOTIDE SEQUENCE [LARGE SCALE GENOMIC DNA]</scope>
    <source>
        <strain evidence="2 3">Marseille-Q3615</strain>
    </source>
</reference>
<organism evidence="2 3">
    <name type="scientific">Corynebacterium haemomassiliense</name>
    <dbReference type="NCBI Taxonomy" id="2754726"/>
    <lineage>
        <taxon>Bacteria</taxon>
        <taxon>Bacillati</taxon>
        <taxon>Actinomycetota</taxon>
        <taxon>Actinomycetes</taxon>
        <taxon>Mycobacteriales</taxon>
        <taxon>Corynebacteriaceae</taxon>
        <taxon>Corynebacterium</taxon>
    </lineage>
</organism>
<sequence length="364" mass="39531">MKLKEHQPEGFLGEYASNPLGRVTPVATFATLGGDDDRSKVLEFAGTIFGEAFTPDAMVSEKTLTYTEWTEEIAQTYGRSTTPLPPDIDELRGIVDAVVDDTSGRGHADVVLDIFRTQLWGVDAGADLDATIAVYSVHPITQALLGGAGNANPLIKHEGEDAKTLPEEMFDPIVLRSLGEDTAREFVTHLLTAVAHLRALAGEAYGFCGKRLPGVETHLWVREVSRIERAVTPTEDGQVFRFADDGHIGAEDSAVWLPAIYCRECGRAGWMTAHEPGTDAVVLNGGEIRKASVDKPELPRPLIDATNEYRRAVAEGMEPGAFDGEDGKRALMWFHTSTRTLSTTEPSDEDRAEGRSVPVLSTRG</sequence>
<name>A0A7W2EBP7_9CORY</name>
<dbReference type="RefSeq" id="WP_181889363.1">
    <property type="nucleotide sequence ID" value="NZ_CP170998.1"/>
</dbReference>
<feature type="region of interest" description="Disordered" evidence="1">
    <location>
        <begin position="337"/>
        <end position="364"/>
    </location>
</feature>
<gene>
    <name evidence="2" type="ORF">H0193_08275</name>
</gene>
<dbReference type="Proteomes" id="UP000523682">
    <property type="component" value="Unassembled WGS sequence"/>
</dbReference>
<dbReference type="EMBL" id="JACDTZ010000001">
    <property type="protein sequence ID" value="MBA5244801.1"/>
    <property type="molecule type" value="Genomic_DNA"/>
</dbReference>
<evidence type="ECO:0000313" key="3">
    <source>
        <dbReference type="Proteomes" id="UP000523682"/>
    </source>
</evidence>
<dbReference type="AlphaFoldDB" id="A0A7W2EBP7"/>
<keyword evidence="3" id="KW-1185">Reference proteome</keyword>
<proteinExistence type="predicted"/>
<evidence type="ECO:0000256" key="1">
    <source>
        <dbReference type="SAM" id="MobiDB-lite"/>
    </source>
</evidence>
<protein>
    <submittedName>
        <fullName evidence="2">Uncharacterized protein</fullName>
    </submittedName>
</protein>
<accession>A0A7W2EBP7</accession>
<evidence type="ECO:0000313" key="2">
    <source>
        <dbReference type="EMBL" id="MBA5244801.1"/>
    </source>
</evidence>
<comment type="caution">
    <text evidence="2">The sequence shown here is derived from an EMBL/GenBank/DDBJ whole genome shotgun (WGS) entry which is preliminary data.</text>
</comment>